<accession>A0ABP7KYX7</accession>
<evidence type="ECO:0000313" key="4">
    <source>
        <dbReference type="Proteomes" id="UP001501803"/>
    </source>
</evidence>
<keyword evidence="4" id="KW-1185">Reference proteome</keyword>
<dbReference type="Gene3D" id="3.50.50.60">
    <property type="entry name" value="FAD/NAD(P)-binding domain"/>
    <property type="match status" value="2"/>
</dbReference>
<evidence type="ECO:0000256" key="1">
    <source>
        <dbReference type="ARBA" id="ARBA00005995"/>
    </source>
</evidence>
<dbReference type="RefSeq" id="WP_345068884.1">
    <property type="nucleotide sequence ID" value="NZ_BAABCN010000012.1"/>
</dbReference>
<dbReference type="InterPro" id="IPR050703">
    <property type="entry name" value="Flavin_MAO"/>
</dbReference>
<organism evidence="3 4">
    <name type="scientific">Leifsonia kafniensis</name>
    <dbReference type="NCBI Taxonomy" id="475957"/>
    <lineage>
        <taxon>Bacteria</taxon>
        <taxon>Bacillati</taxon>
        <taxon>Actinomycetota</taxon>
        <taxon>Actinomycetes</taxon>
        <taxon>Micrococcales</taxon>
        <taxon>Microbacteriaceae</taxon>
        <taxon>Leifsonia</taxon>
    </lineage>
</organism>
<dbReference type="Pfam" id="PF01593">
    <property type="entry name" value="Amino_oxidase"/>
    <property type="match status" value="1"/>
</dbReference>
<sequence>MSAPTTDTPEPVDVLIVGAGFAGLAAARDLTRAGQTVMVVEARDRIGGRTWYTHTPLGRELELGGGFVHWNQPHVWSDMIAYGLELEPVEDIDTVHWIADGALHSSPVDEYKALVGPGQSALAEGALKAFPRPHEPFPLTEAARVADNTSVPERIAQLGLSDTVAELLRTHWTLSFSGLTDDAAWSQILHHTALAGGLWQMRAESANAYVLRESTRTYIEAIAADTTAEIRLSTTVESIEQDGDIVTVRTADGSLIRARNALVTVPLNILNSIEFDPPLSAEKRAAATRGQVSTGFKVWMRTKGDVGRFIAFAPDTSPLTMTGYEYMIDGDSILIGFGPQSANLDITDARAVEAAVRQWLPDVELVEVHGHDWTADPLSGETWAMLRTGQLDDLEELARPEGRVQLIGSDYAFGWNGHIDGALETARKAAGRIVASSGGRTA</sequence>
<dbReference type="Proteomes" id="UP001501803">
    <property type="component" value="Unassembled WGS sequence"/>
</dbReference>
<evidence type="ECO:0000313" key="3">
    <source>
        <dbReference type="EMBL" id="GAA3889358.1"/>
    </source>
</evidence>
<dbReference type="InterPro" id="IPR036188">
    <property type="entry name" value="FAD/NAD-bd_sf"/>
</dbReference>
<comment type="similarity">
    <text evidence="1">Belongs to the flavin monoamine oxidase family.</text>
</comment>
<dbReference type="InterPro" id="IPR002937">
    <property type="entry name" value="Amino_oxidase"/>
</dbReference>
<comment type="caution">
    <text evidence="3">The sequence shown here is derived from an EMBL/GenBank/DDBJ whole genome shotgun (WGS) entry which is preliminary data.</text>
</comment>
<reference evidence="4" key="1">
    <citation type="journal article" date="2019" name="Int. J. Syst. Evol. Microbiol.">
        <title>The Global Catalogue of Microorganisms (GCM) 10K type strain sequencing project: providing services to taxonomists for standard genome sequencing and annotation.</title>
        <authorList>
            <consortium name="The Broad Institute Genomics Platform"/>
            <consortium name="The Broad Institute Genome Sequencing Center for Infectious Disease"/>
            <person name="Wu L."/>
            <person name="Ma J."/>
        </authorList>
    </citation>
    <scope>NUCLEOTIDE SEQUENCE [LARGE SCALE GENOMIC DNA]</scope>
    <source>
        <strain evidence="4">JCM 17021</strain>
    </source>
</reference>
<dbReference type="PANTHER" id="PTHR43563:SF1">
    <property type="entry name" value="AMINE OXIDASE [FLAVIN-CONTAINING] B"/>
    <property type="match status" value="1"/>
</dbReference>
<dbReference type="EMBL" id="BAABCN010000012">
    <property type="protein sequence ID" value="GAA3889358.1"/>
    <property type="molecule type" value="Genomic_DNA"/>
</dbReference>
<proteinExistence type="inferred from homology"/>
<evidence type="ECO:0000259" key="2">
    <source>
        <dbReference type="Pfam" id="PF01593"/>
    </source>
</evidence>
<feature type="domain" description="Amine oxidase" evidence="2">
    <location>
        <begin position="21"/>
        <end position="433"/>
    </location>
</feature>
<dbReference type="PANTHER" id="PTHR43563">
    <property type="entry name" value="AMINE OXIDASE"/>
    <property type="match status" value="1"/>
</dbReference>
<protein>
    <submittedName>
        <fullName evidence="3">Flavin monoamine oxidase family protein</fullName>
    </submittedName>
</protein>
<dbReference type="SUPFAM" id="SSF51905">
    <property type="entry name" value="FAD/NAD(P)-binding domain"/>
    <property type="match status" value="1"/>
</dbReference>
<gene>
    <name evidence="3" type="ORF">GCM10022381_34100</name>
</gene>
<dbReference type="PRINTS" id="PR00419">
    <property type="entry name" value="ADXRDTASE"/>
</dbReference>
<name>A0ABP7KYX7_9MICO</name>
<dbReference type="Gene3D" id="3.90.660.10">
    <property type="match status" value="1"/>
</dbReference>